<reference evidence="1 2" key="1">
    <citation type="journal article" date="2009" name="Nat. Genet.">
        <title>The genome of the cucumber, Cucumis sativus L.</title>
        <authorList>
            <person name="Huang S."/>
            <person name="Li R."/>
            <person name="Zhang Z."/>
            <person name="Li L."/>
            <person name="Gu X."/>
            <person name="Fan W."/>
            <person name="Lucas W.J."/>
            <person name="Wang X."/>
            <person name="Xie B."/>
            <person name="Ni P."/>
            <person name="Ren Y."/>
            <person name="Zhu H."/>
            <person name="Li J."/>
            <person name="Lin K."/>
            <person name="Jin W."/>
            <person name="Fei Z."/>
            <person name="Li G."/>
            <person name="Staub J."/>
            <person name="Kilian A."/>
            <person name="van der Vossen E.A."/>
            <person name="Wu Y."/>
            <person name="Guo J."/>
            <person name="He J."/>
            <person name="Jia Z."/>
            <person name="Ren Y."/>
            <person name="Tian G."/>
            <person name="Lu Y."/>
            <person name="Ruan J."/>
            <person name="Qian W."/>
            <person name="Wang M."/>
            <person name="Huang Q."/>
            <person name="Li B."/>
            <person name="Xuan Z."/>
            <person name="Cao J."/>
            <person name="Asan"/>
            <person name="Wu Z."/>
            <person name="Zhang J."/>
            <person name="Cai Q."/>
            <person name="Bai Y."/>
            <person name="Zhao B."/>
            <person name="Han Y."/>
            <person name="Li Y."/>
            <person name="Li X."/>
            <person name="Wang S."/>
            <person name="Shi Q."/>
            <person name="Liu S."/>
            <person name="Cho W.K."/>
            <person name="Kim J.Y."/>
            <person name="Xu Y."/>
            <person name="Heller-Uszynska K."/>
            <person name="Miao H."/>
            <person name="Cheng Z."/>
            <person name="Zhang S."/>
            <person name="Wu J."/>
            <person name="Yang Y."/>
            <person name="Kang H."/>
            <person name="Li M."/>
            <person name="Liang H."/>
            <person name="Ren X."/>
            <person name="Shi Z."/>
            <person name="Wen M."/>
            <person name="Jian M."/>
            <person name="Yang H."/>
            <person name="Zhang G."/>
            <person name="Yang Z."/>
            <person name="Chen R."/>
            <person name="Liu S."/>
            <person name="Li J."/>
            <person name="Ma L."/>
            <person name="Liu H."/>
            <person name="Zhou Y."/>
            <person name="Zhao J."/>
            <person name="Fang X."/>
            <person name="Li G."/>
            <person name="Fang L."/>
            <person name="Li Y."/>
            <person name="Liu D."/>
            <person name="Zheng H."/>
            <person name="Zhang Y."/>
            <person name="Qin N."/>
            <person name="Li Z."/>
            <person name="Yang G."/>
            <person name="Yang S."/>
            <person name="Bolund L."/>
            <person name="Kristiansen K."/>
            <person name="Zheng H."/>
            <person name="Li S."/>
            <person name="Zhang X."/>
            <person name="Yang H."/>
            <person name="Wang J."/>
            <person name="Sun R."/>
            <person name="Zhang B."/>
            <person name="Jiang S."/>
            <person name="Wang J."/>
            <person name="Du Y."/>
            <person name="Li S."/>
        </authorList>
    </citation>
    <scope>NUCLEOTIDE SEQUENCE [LARGE SCALE GENOMIC DNA]</scope>
    <source>
        <strain evidence="2">cv. 9930</strain>
    </source>
</reference>
<dbReference type="Proteomes" id="UP000029981">
    <property type="component" value="Chromosome 6"/>
</dbReference>
<keyword evidence="2" id="KW-1185">Reference proteome</keyword>
<reference evidence="1 2" key="2">
    <citation type="journal article" date="2009" name="PLoS ONE">
        <title>An integrated genetic and cytogenetic map of the cucumber genome.</title>
        <authorList>
            <person name="Ren Y."/>
            <person name="Zhang Z."/>
            <person name="Liu J."/>
            <person name="Staub J.E."/>
            <person name="Han Y."/>
            <person name="Cheng Z."/>
            <person name="Li X."/>
            <person name="Lu J."/>
            <person name="Miao H."/>
            <person name="Kang H."/>
            <person name="Xie B."/>
            <person name="Gu X."/>
            <person name="Wang X."/>
            <person name="Du Y."/>
            <person name="Jin W."/>
            <person name="Huang S."/>
        </authorList>
    </citation>
    <scope>NUCLEOTIDE SEQUENCE [LARGE SCALE GENOMIC DNA]</scope>
    <source>
        <strain evidence="2">cv. 9930</strain>
    </source>
</reference>
<evidence type="ECO:0000313" key="1">
    <source>
        <dbReference type="EMBL" id="KGN47497.1"/>
    </source>
</evidence>
<dbReference type="AlphaFoldDB" id="A0A0A0KGN7"/>
<reference evidence="1 2" key="3">
    <citation type="journal article" date="2010" name="BMC Genomics">
        <title>Transcriptome sequencing and comparative analysis of cucumber flowers with different sex types.</title>
        <authorList>
            <person name="Guo S."/>
            <person name="Zheng Y."/>
            <person name="Joung J.G."/>
            <person name="Liu S."/>
            <person name="Zhang Z."/>
            <person name="Crasta O.R."/>
            <person name="Sobral B.W."/>
            <person name="Xu Y."/>
            <person name="Huang S."/>
            <person name="Fei Z."/>
        </authorList>
    </citation>
    <scope>NUCLEOTIDE SEQUENCE [LARGE SCALE GENOMIC DNA]</scope>
    <source>
        <strain evidence="2">cv. 9930</strain>
    </source>
</reference>
<proteinExistence type="predicted"/>
<organism evidence="1 2">
    <name type="scientific">Cucumis sativus</name>
    <name type="common">Cucumber</name>
    <dbReference type="NCBI Taxonomy" id="3659"/>
    <lineage>
        <taxon>Eukaryota</taxon>
        <taxon>Viridiplantae</taxon>
        <taxon>Streptophyta</taxon>
        <taxon>Embryophyta</taxon>
        <taxon>Tracheophyta</taxon>
        <taxon>Spermatophyta</taxon>
        <taxon>Magnoliopsida</taxon>
        <taxon>eudicotyledons</taxon>
        <taxon>Gunneridae</taxon>
        <taxon>Pentapetalae</taxon>
        <taxon>rosids</taxon>
        <taxon>fabids</taxon>
        <taxon>Cucurbitales</taxon>
        <taxon>Cucurbitaceae</taxon>
        <taxon>Benincaseae</taxon>
        <taxon>Cucumis</taxon>
    </lineage>
</organism>
<name>A0A0A0KGN7_CUCSA</name>
<dbReference type="Gramene" id="KGN47497">
    <property type="protein sequence ID" value="KGN47497"/>
    <property type="gene ID" value="Csa_6G344260"/>
</dbReference>
<protein>
    <submittedName>
        <fullName evidence="1">Uncharacterized protein</fullName>
    </submittedName>
</protein>
<gene>
    <name evidence="1" type="ORF">Csa_6G344260</name>
</gene>
<reference evidence="1 2" key="4">
    <citation type="journal article" date="2011" name="BMC Genomics">
        <title>RNA-Seq improves annotation of protein-coding genes in the cucumber genome.</title>
        <authorList>
            <person name="Li Z."/>
            <person name="Zhang Z."/>
            <person name="Yan P."/>
            <person name="Huang S."/>
            <person name="Fei Z."/>
            <person name="Lin K."/>
        </authorList>
    </citation>
    <scope>NUCLEOTIDE SEQUENCE [LARGE SCALE GENOMIC DNA]</scope>
    <source>
        <strain evidence="2">cv. 9930</strain>
    </source>
</reference>
<dbReference type="EMBL" id="CM002927">
    <property type="protein sequence ID" value="KGN47497.1"/>
    <property type="molecule type" value="Genomic_DNA"/>
</dbReference>
<evidence type="ECO:0000313" key="2">
    <source>
        <dbReference type="Proteomes" id="UP000029981"/>
    </source>
</evidence>
<accession>A0A0A0KGN7</accession>
<sequence length="91" mass="10641">MRGRFMDAKIWGQRRQNRLVVKMSRLLLELSRTGIMPHLTKLIPHRIMEIKQIAHLLPTLVINNKTHINSIANNGIGFTWNPQESILQVEY</sequence>